<evidence type="ECO:0000256" key="2">
    <source>
        <dbReference type="SAM" id="SignalP"/>
    </source>
</evidence>
<keyword evidence="2" id="KW-0732">Signal</keyword>
<dbReference type="InterPro" id="IPR034032">
    <property type="entry name" value="Zn_MMP-like_bac"/>
</dbReference>
<feature type="compositionally biased region" description="Basic and acidic residues" evidence="1">
    <location>
        <begin position="810"/>
        <end position="830"/>
    </location>
</feature>
<dbReference type="InterPro" id="IPR032534">
    <property type="entry name" value="EcxA_zinc-bd"/>
</dbReference>
<feature type="chain" id="PRO_5010198129" evidence="2">
    <location>
        <begin position="31"/>
        <end position="830"/>
    </location>
</feature>
<evidence type="ECO:0000256" key="1">
    <source>
        <dbReference type="SAM" id="MobiDB-lite"/>
    </source>
</evidence>
<evidence type="ECO:0000313" key="5">
    <source>
        <dbReference type="EMBL" id="SEB48798.1"/>
    </source>
</evidence>
<dbReference type="PANTHER" id="PTHR38478">
    <property type="entry name" value="PEPTIDASE M1A AND M12B"/>
    <property type="match status" value="1"/>
</dbReference>
<dbReference type="PANTHER" id="PTHR38478:SF1">
    <property type="entry name" value="ZINC DEPENDENT METALLOPROTEASE DOMAIN LIPOPROTEIN"/>
    <property type="match status" value="1"/>
</dbReference>
<dbReference type="OrthoDB" id="9776599at2"/>
<accession>A0A1H4JSQ8</accession>
<gene>
    <name evidence="5" type="ORF">SAMN05443244_0771</name>
</gene>
<evidence type="ECO:0000259" key="3">
    <source>
        <dbReference type="Pfam" id="PF16313"/>
    </source>
</evidence>
<dbReference type="InterPro" id="IPR033413">
    <property type="entry name" value="DUF5117"/>
</dbReference>
<feature type="signal peptide" evidence="2">
    <location>
        <begin position="1"/>
        <end position="30"/>
    </location>
</feature>
<reference evidence="5 6" key="1">
    <citation type="submission" date="2016-10" db="EMBL/GenBank/DDBJ databases">
        <authorList>
            <person name="de Groot N.N."/>
        </authorList>
    </citation>
    <scope>NUCLEOTIDE SEQUENCE [LARGE SCALE GENOMIC DNA]</scope>
    <source>
        <strain evidence="5 6">AB35.6</strain>
    </source>
</reference>
<dbReference type="AlphaFoldDB" id="A0A1H4JSQ8"/>
<feature type="domain" description="DUF5117" evidence="4">
    <location>
        <begin position="90"/>
        <end position="293"/>
    </location>
</feature>
<evidence type="ECO:0000259" key="4">
    <source>
        <dbReference type="Pfam" id="PF17148"/>
    </source>
</evidence>
<feature type="domain" description="EcxA zinc-binding" evidence="3">
    <location>
        <begin position="419"/>
        <end position="728"/>
    </location>
</feature>
<evidence type="ECO:0000313" key="6">
    <source>
        <dbReference type="Proteomes" id="UP000182409"/>
    </source>
</evidence>
<dbReference type="Pfam" id="PF17148">
    <property type="entry name" value="DUF5117"/>
    <property type="match status" value="1"/>
</dbReference>
<proteinExistence type="predicted"/>
<name>A0A1H4JSQ8_9BACT</name>
<protein>
    <submittedName>
        <fullName evidence="5">Uncharacterized protein</fullName>
    </submittedName>
</protein>
<sequence length="830" mass="92054">MQQKRTQRKLAGIALSAVMALSGVVARAQAGPSPLAAKVAGLTRLDGYITLFLDPRGDKTYLQIDKLDQEMLYEQQLTDAIGEYGLDRGAVYHPNLVQFHREGGRVLLKAENTAWRTASSVPEASEAVKRSFGESVIGTFPIVAEENGSLLVDATDFFVRDSFGVTERLTSAREGAFRLDPTRSAIYRERTRAFPRNTEVESMLTFVNPEARRRPIFDGDGQRQGLAAVVPDPRFVTVHVHQSFVELPPLGFHTREFDPRAGYFNSVIYFDWNKPLDQPLDTHLMLRHRLEKKNPGQAVSDPIKPIVYYVDRGIPEPIRSAIVEGASWWNQAFEAAGFHDAFQVKLLPEGADPMDIRYNMILWVERSQRAFSNGAEVIDPRTGEILKTEVSLTSGRERQLFLMTESLLSPYRNGSKPDPAQEKMVLARMRQLAAHEVGHTLGLGHNHASSNFGQGGSVEDYPFPDVQIDSNGKLDLSKAYQPGIGEWDKVSIRYGYSEFPKSSTPDQERAGLNKILDDAYKKGMYFITTQDAGSIASIHPYASQWDNGKNAVEELQHILKVREVALKQFSEAAIQPGRPWSQLEDVYVPAYLFHRYQTETTAKLIAGLDFRYSQRGDGEMVTAFVSPDEQKKALAAVLSTLDVKLLTVPEALLNLFPPRPPEYGRTQESFVGYDGPAFDAIGPVRAASDLTLDALFEPGRVSRLVDYHARDASNPSLSDVVRATLQATVYTSLHDGLEGETQIAINEAVISHLLTAAGSSAVSPLARQILRRELATAREWMTQHAPAASQPEQQAAYAGWISRITAADRAPADRPETKPLQERVPEGAPI</sequence>
<dbReference type="Gene3D" id="3.40.390.10">
    <property type="entry name" value="Collagenase (Catalytic Domain)"/>
    <property type="match status" value="1"/>
</dbReference>
<organism evidence="5 6">
    <name type="scientific">Terriglobus roseus</name>
    <dbReference type="NCBI Taxonomy" id="392734"/>
    <lineage>
        <taxon>Bacteria</taxon>
        <taxon>Pseudomonadati</taxon>
        <taxon>Acidobacteriota</taxon>
        <taxon>Terriglobia</taxon>
        <taxon>Terriglobales</taxon>
        <taxon>Acidobacteriaceae</taxon>
        <taxon>Terriglobus</taxon>
    </lineage>
</organism>
<dbReference type="EMBL" id="FNSD01000001">
    <property type="protein sequence ID" value="SEB48798.1"/>
    <property type="molecule type" value="Genomic_DNA"/>
</dbReference>
<dbReference type="Pfam" id="PF16313">
    <property type="entry name" value="DUF4953"/>
    <property type="match status" value="1"/>
</dbReference>
<dbReference type="CDD" id="cd04276">
    <property type="entry name" value="ZnMc_MMP_like_2"/>
    <property type="match status" value="1"/>
</dbReference>
<dbReference type="InterPro" id="IPR024079">
    <property type="entry name" value="MetalloPept_cat_dom_sf"/>
</dbReference>
<feature type="region of interest" description="Disordered" evidence="1">
    <location>
        <begin position="807"/>
        <end position="830"/>
    </location>
</feature>
<dbReference type="Proteomes" id="UP000182409">
    <property type="component" value="Unassembled WGS sequence"/>
</dbReference>
<dbReference type="RefSeq" id="WP_083350304.1">
    <property type="nucleotide sequence ID" value="NZ_FNSD01000001.1"/>
</dbReference>
<dbReference type="SUPFAM" id="SSF55486">
    <property type="entry name" value="Metalloproteases ('zincins'), catalytic domain"/>
    <property type="match status" value="1"/>
</dbReference>
<dbReference type="GO" id="GO:0008237">
    <property type="term" value="F:metallopeptidase activity"/>
    <property type="evidence" value="ECO:0007669"/>
    <property type="project" value="InterPro"/>
</dbReference>